<evidence type="ECO:0000313" key="2">
    <source>
        <dbReference type="Proteomes" id="UP000318413"/>
    </source>
</evidence>
<gene>
    <name evidence="1" type="ORF">EAH84_02225</name>
</gene>
<dbReference type="InterPro" id="IPR003772">
    <property type="entry name" value="YceD"/>
</dbReference>
<accession>A0A502CRW7</accession>
<keyword evidence="2" id="KW-1185">Reference proteome</keyword>
<dbReference type="Pfam" id="PF02620">
    <property type="entry name" value="YceD"/>
    <property type="match status" value="1"/>
</dbReference>
<dbReference type="Proteomes" id="UP000318413">
    <property type="component" value="Unassembled WGS sequence"/>
</dbReference>
<reference evidence="1 2" key="1">
    <citation type="journal article" date="2019" name="Environ. Microbiol.">
        <title>Species interactions and distinct microbial communities in high Arctic permafrost affected cryosols are associated with the CH4 and CO2 gas fluxes.</title>
        <authorList>
            <person name="Altshuler I."/>
            <person name="Hamel J."/>
            <person name="Turney S."/>
            <person name="Magnuson E."/>
            <person name="Levesque R."/>
            <person name="Greer C."/>
            <person name="Whyte L.G."/>
        </authorList>
    </citation>
    <scope>NUCLEOTIDE SEQUENCE [LARGE SCALE GENOMIC DNA]</scope>
    <source>
        <strain evidence="1 2">S5.1</strain>
    </source>
</reference>
<evidence type="ECO:0000313" key="1">
    <source>
        <dbReference type="EMBL" id="TPG15628.1"/>
    </source>
</evidence>
<comment type="caution">
    <text evidence="1">The sequence shown here is derived from an EMBL/GenBank/DDBJ whole genome shotgun (WGS) entry which is preliminary data.</text>
</comment>
<dbReference type="OrthoDB" id="8443793at2"/>
<dbReference type="AlphaFoldDB" id="A0A502CRW7"/>
<protein>
    <submittedName>
        <fullName evidence="1">DUF177 domain-containing protein</fullName>
    </submittedName>
</protein>
<dbReference type="EMBL" id="RCZK01000001">
    <property type="protein sequence ID" value="TPG15628.1"/>
    <property type="molecule type" value="Genomic_DNA"/>
</dbReference>
<dbReference type="RefSeq" id="WP_140866990.1">
    <property type="nucleotide sequence ID" value="NZ_RCZK01000001.1"/>
</dbReference>
<name>A0A502CRW7_9SPHN</name>
<organism evidence="1 2">
    <name type="scientific">Sphingomonas oligophenolica</name>
    <dbReference type="NCBI Taxonomy" id="301154"/>
    <lineage>
        <taxon>Bacteria</taxon>
        <taxon>Pseudomonadati</taxon>
        <taxon>Pseudomonadota</taxon>
        <taxon>Alphaproteobacteria</taxon>
        <taxon>Sphingomonadales</taxon>
        <taxon>Sphingomonadaceae</taxon>
        <taxon>Sphingomonas</taxon>
    </lineage>
</organism>
<sequence>MSEFSRPERLDAIGEGERVVTITAQDAERAALATRFGLVAIEALGATLTVHRDAAGIRVRGRVRGAVVQACSITDDPLRVAIDEPVALMFVEPGGSIAEIELAENALDTVEIEGAAIDLGEVAAETMALALDPFPRGPNAAAALKAAGVITEEEAKPAGPFAGLKDQLAGR</sequence>
<proteinExistence type="predicted"/>